<evidence type="ECO:0000256" key="1">
    <source>
        <dbReference type="SAM" id="Phobius"/>
    </source>
</evidence>
<keyword evidence="1" id="KW-0812">Transmembrane</keyword>
<evidence type="ECO:0000313" key="2">
    <source>
        <dbReference type="EMBL" id="GMH97896.1"/>
    </source>
</evidence>
<gene>
    <name evidence="2" type="ORF">TrST_g4415</name>
</gene>
<dbReference type="EMBL" id="BRXY01000504">
    <property type="protein sequence ID" value="GMH97896.1"/>
    <property type="molecule type" value="Genomic_DNA"/>
</dbReference>
<keyword evidence="1" id="KW-0472">Membrane</keyword>
<feature type="transmembrane region" description="Helical" evidence="1">
    <location>
        <begin position="119"/>
        <end position="135"/>
    </location>
</feature>
<feature type="transmembrane region" description="Helical" evidence="1">
    <location>
        <begin position="473"/>
        <end position="493"/>
    </location>
</feature>
<proteinExistence type="predicted"/>
<name>A0A9W7BWZ3_9STRA</name>
<dbReference type="AlphaFoldDB" id="A0A9W7BWZ3"/>
<feature type="transmembrane region" description="Helical" evidence="1">
    <location>
        <begin position="429"/>
        <end position="453"/>
    </location>
</feature>
<protein>
    <submittedName>
        <fullName evidence="2">Uncharacterized protein</fullName>
    </submittedName>
</protein>
<dbReference type="Proteomes" id="UP001165085">
    <property type="component" value="Unassembled WGS sequence"/>
</dbReference>
<keyword evidence="1" id="KW-1133">Transmembrane helix</keyword>
<dbReference type="OrthoDB" id="10520502at2759"/>
<keyword evidence="3" id="KW-1185">Reference proteome</keyword>
<comment type="caution">
    <text evidence="2">The sequence shown here is derived from an EMBL/GenBank/DDBJ whole genome shotgun (WGS) entry which is preliminary data.</text>
</comment>
<sequence length="613" mass="66564">MAASIAPTSPKPKLTPALSYNDETSICPPIRFNTSEFFKTFVYESLPMYISLVVVFPIEYYIYRRTPKQILAFCQNRLYIFVLSGGGFPLPAQFLFTFVPGFMLPAALYLWFTREDVRAVVALAEILALWLAVAMRNSVVAIKYAYLDKGDIEDQYDSSYEAPLRIGRRIFMAGWASPTEVDSSVLTEEMNEAQARSGCVLSGALVKCRPAASAKELEGMKPAWAGDVTAEGTQPPPAGYLQADILLSLITDKTLAAPFPGHRRAMMIGGFLLPFLPPLVRALGPGDVPAFGNTSASKIVCAFCVYAPGLYVALMAGYSQVAMWSYLRRGRAMALLDELCGEGGCSTERFSGEMGKGVGAGVEDSDFGNGKHIESPSNASRLKMRKQQTYVLKSANKVAIDLTDPTTVVSVLLLRRCLRQMGVRYNKRVDGFTIAFFATGVVYVFTLCVFFLRADTRITEDIGPLDHRLSTDLLLVAFALYTSAMLALLVLTASHCNEAPRFRACLQRAALNACAELVDIAAAGDDNEIDIDAAWRRASAKKALLQMADAQVGYNEEVVEPVTVLGNPATPIAVGATISAIATGMGLALQGFVSQQSEGWGYSKEDGLWRGPT</sequence>
<evidence type="ECO:0000313" key="3">
    <source>
        <dbReference type="Proteomes" id="UP001165085"/>
    </source>
</evidence>
<accession>A0A9W7BWZ3</accession>
<feature type="transmembrane region" description="Helical" evidence="1">
    <location>
        <begin position="46"/>
        <end position="63"/>
    </location>
</feature>
<feature type="transmembrane region" description="Helical" evidence="1">
    <location>
        <begin position="305"/>
        <end position="327"/>
    </location>
</feature>
<reference evidence="3" key="1">
    <citation type="journal article" date="2023" name="Commun. Biol.">
        <title>Genome analysis of Parmales, the sister group of diatoms, reveals the evolutionary specialization of diatoms from phago-mixotrophs to photoautotrophs.</title>
        <authorList>
            <person name="Ban H."/>
            <person name="Sato S."/>
            <person name="Yoshikawa S."/>
            <person name="Yamada K."/>
            <person name="Nakamura Y."/>
            <person name="Ichinomiya M."/>
            <person name="Sato N."/>
            <person name="Blanc-Mathieu R."/>
            <person name="Endo H."/>
            <person name="Kuwata A."/>
            <person name="Ogata H."/>
        </authorList>
    </citation>
    <scope>NUCLEOTIDE SEQUENCE [LARGE SCALE GENOMIC DNA]</scope>
    <source>
        <strain evidence="3">NIES 3701</strain>
    </source>
</reference>
<organism evidence="2 3">
    <name type="scientific">Triparma strigata</name>
    <dbReference type="NCBI Taxonomy" id="1606541"/>
    <lineage>
        <taxon>Eukaryota</taxon>
        <taxon>Sar</taxon>
        <taxon>Stramenopiles</taxon>
        <taxon>Ochrophyta</taxon>
        <taxon>Bolidophyceae</taxon>
        <taxon>Parmales</taxon>
        <taxon>Triparmaceae</taxon>
        <taxon>Triparma</taxon>
    </lineage>
</organism>